<keyword evidence="2" id="KW-1185">Reference proteome</keyword>
<protein>
    <submittedName>
        <fullName evidence="1">Uncharacterized protein</fullName>
    </submittedName>
</protein>
<dbReference type="Proteomes" id="UP001219525">
    <property type="component" value="Unassembled WGS sequence"/>
</dbReference>
<accession>A0AAD6Y7Q2</accession>
<evidence type="ECO:0000313" key="1">
    <source>
        <dbReference type="EMBL" id="KAJ7201049.1"/>
    </source>
</evidence>
<gene>
    <name evidence="1" type="ORF">GGX14DRAFT_571622</name>
</gene>
<evidence type="ECO:0000313" key="2">
    <source>
        <dbReference type="Proteomes" id="UP001219525"/>
    </source>
</evidence>
<organism evidence="1 2">
    <name type="scientific">Mycena pura</name>
    <dbReference type="NCBI Taxonomy" id="153505"/>
    <lineage>
        <taxon>Eukaryota</taxon>
        <taxon>Fungi</taxon>
        <taxon>Dikarya</taxon>
        <taxon>Basidiomycota</taxon>
        <taxon>Agaricomycotina</taxon>
        <taxon>Agaricomycetes</taxon>
        <taxon>Agaricomycetidae</taxon>
        <taxon>Agaricales</taxon>
        <taxon>Marasmiineae</taxon>
        <taxon>Mycenaceae</taxon>
        <taxon>Mycena</taxon>
    </lineage>
</organism>
<proteinExistence type="predicted"/>
<sequence length="296" mass="31951">MGGREQRDHRYARLLPARVSHGRQLLHSGVRNCACTSGREALVRLLRRPTNAFPYTDVARLWVDLYAAGVSGPFFDWMRMVYARMVWLQSASAGFPNWESGALAAAAGRSWFEAGGTELARGGGEGGREQALVYTAEDAGLRTTACLAEARRALRVPGAWAGGAMSTGCSRGGHGGSRRLGGSGKTIGDNADVPELVSVASVDLFAAGHAGWAGDIAILLRSLPTPILIVPSDFLSVAAIEAIMKKVVEAVDADLQFDINFLQKTHLPRNRLEFVEESEALMLFTRTVMQVLSWYC</sequence>
<dbReference type="EMBL" id="JARJCW010000060">
    <property type="protein sequence ID" value="KAJ7201049.1"/>
    <property type="molecule type" value="Genomic_DNA"/>
</dbReference>
<reference evidence="1" key="1">
    <citation type="submission" date="2023-03" db="EMBL/GenBank/DDBJ databases">
        <title>Massive genome expansion in bonnet fungi (Mycena s.s.) driven by repeated elements and novel gene families across ecological guilds.</title>
        <authorList>
            <consortium name="Lawrence Berkeley National Laboratory"/>
            <person name="Harder C.B."/>
            <person name="Miyauchi S."/>
            <person name="Viragh M."/>
            <person name="Kuo A."/>
            <person name="Thoen E."/>
            <person name="Andreopoulos B."/>
            <person name="Lu D."/>
            <person name="Skrede I."/>
            <person name="Drula E."/>
            <person name="Henrissat B."/>
            <person name="Morin E."/>
            <person name="Kohler A."/>
            <person name="Barry K."/>
            <person name="LaButti K."/>
            <person name="Morin E."/>
            <person name="Salamov A."/>
            <person name="Lipzen A."/>
            <person name="Mereny Z."/>
            <person name="Hegedus B."/>
            <person name="Baldrian P."/>
            <person name="Stursova M."/>
            <person name="Weitz H."/>
            <person name="Taylor A."/>
            <person name="Grigoriev I.V."/>
            <person name="Nagy L.G."/>
            <person name="Martin F."/>
            <person name="Kauserud H."/>
        </authorList>
    </citation>
    <scope>NUCLEOTIDE SEQUENCE</scope>
    <source>
        <strain evidence="1">9144</strain>
    </source>
</reference>
<dbReference type="AlphaFoldDB" id="A0AAD6Y7Q2"/>
<name>A0AAD6Y7Q2_9AGAR</name>
<comment type="caution">
    <text evidence="1">The sequence shown here is derived from an EMBL/GenBank/DDBJ whole genome shotgun (WGS) entry which is preliminary data.</text>
</comment>